<gene>
    <name evidence="2" type="ORF">RM779_04425</name>
</gene>
<evidence type="ECO:0000256" key="1">
    <source>
        <dbReference type="SAM" id="Phobius"/>
    </source>
</evidence>
<evidence type="ECO:0000313" key="3">
    <source>
        <dbReference type="Proteomes" id="UP001183615"/>
    </source>
</evidence>
<evidence type="ECO:0000313" key="2">
    <source>
        <dbReference type="EMBL" id="MDT0441845.1"/>
    </source>
</evidence>
<dbReference type="Proteomes" id="UP001183615">
    <property type="component" value="Unassembled WGS sequence"/>
</dbReference>
<reference evidence="3" key="1">
    <citation type="submission" date="2023-07" db="EMBL/GenBank/DDBJ databases">
        <title>30 novel species of actinomycetes from the DSMZ collection.</title>
        <authorList>
            <person name="Nouioui I."/>
        </authorList>
    </citation>
    <scope>NUCLEOTIDE SEQUENCE [LARGE SCALE GENOMIC DNA]</scope>
    <source>
        <strain evidence="3">DSM 41886</strain>
    </source>
</reference>
<accession>A0ABU2S181</accession>
<organism evidence="2 3">
    <name type="scientific">Streptomyces johnsoniae</name>
    <dbReference type="NCBI Taxonomy" id="3075532"/>
    <lineage>
        <taxon>Bacteria</taxon>
        <taxon>Bacillati</taxon>
        <taxon>Actinomycetota</taxon>
        <taxon>Actinomycetes</taxon>
        <taxon>Kitasatosporales</taxon>
        <taxon>Streptomycetaceae</taxon>
        <taxon>Streptomyces</taxon>
    </lineage>
</organism>
<sequence>MTALRRARHRRRPGRCIRAWGLLGARAGELLIAANLLGLAALVALVLVAQE</sequence>
<feature type="transmembrane region" description="Helical" evidence="1">
    <location>
        <begin position="20"/>
        <end position="49"/>
    </location>
</feature>
<dbReference type="EMBL" id="JAVREV010000002">
    <property type="protein sequence ID" value="MDT0441845.1"/>
    <property type="molecule type" value="Genomic_DNA"/>
</dbReference>
<keyword evidence="1" id="KW-1133">Transmembrane helix</keyword>
<keyword evidence="1" id="KW-0812">Transmembrane</keyword>
<comment type="caution">
    <text evidence="2">The sequence shown here is derived from an EMBL/GenBank/DDBJ whole genome shotgun (WGS) entry which is preliminary data.</text>
</comment>
<keyword evidence="1" id="KW-0472">Membrane</keyword>
<proteinExistence type="predicted"/>
<protein>
    <submittedName>
        <fullName evidence="2">Uncharacterized protein</fullName>
    </submittedName>
</protein>
<keyword evidence="3" id="KW-1185">Reference proteome</keyword>
<dbReference type="RefSeq" id="WP_311615985.1">
    <property type="nucleotide sequence ID" value="NZ_JAVREV010000002.1"/>
</dbReference>
<name>A0ABU2S181_9ACTN</name>